<keyword evidence="1" id="KW-1133">Transmembrane helix</keyword>
<proteinExistence type="predicted"/>
<evidence type="ECO:0000256" key="2">
    <source>
        <dbReference type="SAM" id="SignalP"/>
    </source>
</evidence>
<name>A0ABV3L3M5_9RHOB</name>
<keyword evidence="2" id="KW-0732">Signal</keyword>
<evidence type="ECO:0000256" key="1">
    <source>
        <dbReference type="SAM" id="Phobius"/>
    </source>
</evidence>
<comment type="caution">
    <text evidence="3">The sequence shown here is derived from an EMBL/GenBank/DDBJ whole genome shotgun (WGS) entry which is preliminary data.</text>
</comment>
<gene>
    <name evidence="3" type="ORF">AB0T83_04845</name>
</gene>
<evidence type="ECO:0000313" key="3">
    <source>
        <dbReference type="EMBL" id="MEV8466113.1"/>
    </source>
</evidence>
<dbReference type="RefSeq" id="WP_366191923.1">
    <property type="nucleotide sequence ID" value="NZ_JBFBVU010000004.1"/>
</dbReference>
<evidence type="ECO:0000313" key="4">
    <source>
        <dbReference type="Proteomes" id="UP001553161"/>
    </source>
</evidence>
<feature type="signal peptide" evidence="2">
    <location>
        <begin position="1"/>
        <end position="21"/>
    </location>
</feature>
<feature type="chain" id="PRO_5045886479" evidence="2">
    <location>
        <begin position="22"/>
        <end position="172"/>
    </location>
</feature>
<protein>
    <submittedName>
        <fullName evidence="3">VPLPA-CTERM sorting domain-containing protein</fullName>
    </submittedName>
</protein>
<organism evidence="3 4">
    <name type="scientific">Meridianimarinicoccus marinus</name>
    <dbReference type="NCBI Taxonomy" id="3231483"/>
    <lineage>
        <taxon>Bacteria</taxon>
        <taxon>Pseudomonadati</taxon>
        <taxon>Pseudomonadota</taxon>
        <taxon>Alphaproteobacteria</taxon>
        <taxon>Rhodobacterales</taxon>
        <taxon>Paracoccaceae</taxon>
        <taxon>Meridianimarinicoccus</taxon>
    </lineage>
</organism>
<sequence>MNLKTIALAAIVALTPAATLAATISPSSNISNGGSYDIANGPFFWDATFSRGDGAGSASFTFTNSTLGRFTAGVAQGTVLQFSGSFNGVTIGWGNGQSQTIAPGQNAIINVRSRLASGGSDTLNVAWGAVTGDMANIDLDIAAVPLPAGALLLGTALVGVSGLRRTRRSRTA</sequence>
<keyword evidence="1" id="KW-0472">Membrane</keyword>
<dbReference type="Proteomes" id="UP001553161">
    <property type="component" value="Unassembled WGS sequence"/>
</dbReference>
<dbReference type="EMBL" id="JBFBVU010000004">
    <property type="protein sequence ID" value="MEV8466113.1"/>
    <property type="molecule type" value="Genomic_DNA"/>
</dbReference>
<keyword evidence="4" id="KW-1185">Reference proteome</keyword>
<feature type="transmembrane region" description="Helical" evidence="1">
    <location>
        <begin position="144"/>
        <end position="163"/>
    </location>
</feature>
<keyword evidence="1" id="KW-0812">Transmembrane</keyword>
<accession>A0ABV3L3M5</accession>
<reference evidence="3 4" key="1">
    <citation type="submission" date="2024-07" db="EMBL/GenBank/DDBJ databases">
        <authorList>
            <person name="Kang M."/>
        </authorList>
    </citation>
    <scope>NUCLEOTIDE SEQUENCE [LARGE SCALE GENOMIC DNA]</scope>
    <source>
        <strain evidence="3 4">DFM31</strain>
    </source>
</reference>